<evidence type="ECO:0000313" key="3">
    <source>
        <dbReference type="Proteomes" id="UP001221686"/>
    </source>
</evidence>
<keyword evidence="3" id="KW-1185">Reference proteome</keyword>
<name>A0ABT5E0M5_9BACT</name>
<dbReference type="EMBL" id="JAQNDL010000002">
    <property type="protein sequence ID" value="MDC0719441.1"/>
    <property type="molecule type" value="Genomic_DNA"/>
</dbReference>
<comment type="caution">
    <text evidence="2">The sequence shown here is derived from an EMBL/GenBank/DDBJ whole genome shotgun (WGS) entry which is preliminary data.</text>
</comment>
<dbReference type="RefSeq" id="WP_272087953.1">
    <property type="nucleotide sequence ID" value="NZ_JAQNDL010000002.1"/>
</dbReference>
<gene>
    <name evidence="2" type="ORF">POL25_21225</name>
</gene>
<evidence type="ECO:0000256" key="1">
    <source>
        <dbReference type="SAM" id="MobiDB-lite"/>
    </source>
</evidence>
<sequence length="316" mass="36148">MTDVHQLGYRGKHYTVPGLASSGVRIEPDPKAILPALPADSPILAQIGTIWDLEQFKVARRPVELGQVPEAERAALVRPGMPRTLDMPIKFPGSDFRLPAELAQLRWLVQRVADLELAVNPCHYDEFYCYLTVDQGPVRGGVLQREAPCHVDGFQGARWQPKVRINHTYTVTDCLPTAYYVQPFEFTGLDEARHNFFFEMNNQVARTQSAHAWYAAPWELTLMDAYTVHRGAAAEVDTYRTWCRLSFEVRIFDRLGNAHNPMFRYDWDMVPRDIEGLGLVAWDPDSDPSLRVFPWQDEAGNPHPDRHTRTQPRLKP</sequence>
<feature type="region of interest" description="Disordered" evidence="1">
    <location>
        <begin position="293"/>
        <end position="316"/>
    </location>
</feature>
<accession>A0ABT5E0M5</accession>
<evidence type="ECO:0008006" key="4">
    <source>
        <dbReference type="Google" id="ProtNLM"/>
    </source>
</evidence>
<dbReference type="Proteomes" id="UP001221686">
    <property type="component" value="Unassembled WGS sequence"/>
</dbReference>
<proteinExistence type="predicted"/>
<protein>
    <recommendedName>
        <fullName evidence="4">DUF1329 domain-containing protein</fullName>
    </recommendedName>
</protein>
<reference evidence="2 3" key="1">
    <citation type="submission" date="2022-11" db="EMBL/GenBank/DDBJ databases">
        <title>Minimal conservation of predation-associated metabolite biosynthetic gene clusters underscores biosynthetic potential of Myxococcota including descriptions for ten novel species: Archangium lansinium sp. nov., Myxococcus landrumus sp. nov., Nannocystis bai.</title>
        <authorList>
            <person name="Ahearne A."/>
            <person name="Stevens C."/>
            <person name="Dowd S."/>
        </authorList>
    </citation>
    <scope>NUCLEOTIDE SEQUENCE [LARGE SCALE GENOMIC DNA]</scope>
    <source>
        <strain evidence="2 3">BB15-2</strain>
    </source>
</reference>
<organism evidence="2 3">
    <name type="scientific">Nannocystis bainbridge</name>
    <dbReference type="NCBI Taxonomy" id="2995303"/>
    <lineage>
        <taxon>Bacteria</taxon>
        <taxon>Pseudomonadati</taxon>
        <taxon>Myxococcota</taxon>
        <taxon>Polyangia</taxon>
        <taxon>Nannocystales</taxon>
        <taxon>Nannocystaceae</taxon>
        <taxon>Nannocystis</taxon>
    </lineage>
</organism>
<evidence type="ECO:0000313" key="2">
    <source>
        <dbReference type="EMBL" id="MDC0719441.1"/>
    </source>
</evidence>